<sequence>MTATHSSAPPTPAPEDDVPVGTSPVVLAPVTYDHLARTAGRRWYHGPAALLSIVVTGLLFMLVVGFTFGLATVIAGIPFDTGGLPADPRWSAAATLVFVAVALPAVLLVVRFVERRRPGTLSSVTGRLRGRWLAVCLVPALTVSLLAGLVGELVDPTEGTYAGWSSFLGVAVVALVLTPFQVAAEEYLFRGWIVQTFGAVVRSPWPGVAVSAVLFALVHEGATASAWGFADLVVFAVALSVLTLRTGGLEAALALHLVHNGVAWVASAAYGATDSIADYTEVGAGVFVISALAVALYVAAVLVLARRRAVETTGVASRREGP</sequence>
<feature type="transmembrane region" description="Helical" evidence="2">
    <location>
        <begin position="284"/>
        <end position="305"/>
    </location>
</feature>
<feature type="transmembrane region" description="Helical" evidence="2">
    <location>
        <begin position="131"/>
        <end position="149"/>
    </location>
</feature>
<protein>
    <submittedName>
        <fullName evidence="4">CPBP family intramembrane glutamic endopeptidase</fullName>
        <ecNumber evidence="4">3.4.-.-</ecNumber>
    </submittedName>
</protein>
<evidence type="ECO:0000256" key="2">
    <source>
        <dbReference type="SAM" id="Phobius"/>
    </source>
</evidence>
<name>A0ABV9RC02_9PSEU</name>
<keyword evidence="4" id="KW-0378">Hydrolase</keyword>
<dbReference type="InterPro" id="IPR003675">
    <property type="entry name" value="Rce1/LyrA-like_dom"/>
</dbReference>
<feature type="transmembrane region" description="Helical" evidence="2">
    <location>
        <begin position="224"/>
        <end position="244"/>
    </location>
</feature>
<dbReference type="GO" id="GO:0016787">
    <property type="term" value="F:hydrolase activity"/>
    <property type="evidence" value="ECO:0007669"/>
    <property type="project" value="UniProtKB-KW"/>
</dbReference>
<feature type="transmembrane region" description="Helical" evidence="2">
    <location>
        <begin position="161"/>
        <end position="180"/>
    </location>
</feature>
<feature type="region of interest" description="Disordered" evidence="1">
    <location>
        <begin position="1"/>
        <end position="21"/>
    </location>
</feature>
<dbReference type="EC" id="3.4.-.-" evidence="4"/>
<evidence type="ECO:0000313" key="4">
    <source>
        <dbReference type="EMBL" id="MFC4831708.1"/>
    </source>
</evidence>
<keyword evidence="2" id="KW-0472">Membrane</keyword>
<reference evidence="5" key="1">
    <citation type="journal article" date="2019" name="Int. J. Syst. Evol. Microbiol.">
        <title>The Global Catalogue of Microorganisms (GCM) 10K type strain sequencing project: providing services to taxonomists for standard genome sequencing and annotation.</title>
        <authorList>
            <consortium name="The Broad Institute Genomics Platform"/>
            <consortium name="The Broad Institute Genome Sequencing Center for Infectious Disease"/>
            <person name="Wu L."/>
            <person name="Ma J."/>
        </authorList>
    </citation>
    <scope>NUCLEOTIDE SEQUENCE [LARGE SCALE GENOMIC DNA]</scope>
    <source>
        <strain evidence="5">CCUG 50347</strain>
    </source>
</reference>
<feature type="transmembrane region" description="Helical" evidence="2">
    <location>
        <begin position="90"/>
        <end position="110"/>
    </location>
</feature>
<comment type="caution">
    <text evidence="4">The sequence shown here is derived from an EMBL/GenBank/DDBJ whole genome shotgun (WGS) entry which is preliminary data.</text>
</comment>
<feature type="transmembrane region" description="Helical" evidence="2">
    <location>
        <begin position="192"/>
        <end position="218"/>
    </location>
</feature>
<dbReference type="Pfam" id="PF02517">
    <property type="entry name" value="Rce1-like"/>
    <property type="match status" value="1"/>
</dbReference>
<feature type="transmembrane region" description="Helical" evidence="2">
    <location>
        <begin position="251"/>
        <end position="272"/>
    </location>
</feature>
<keyword evidence="2" id="KW-0812">Transmembrane</keyword>
<keyword evidence="2" id="KW-1133">Transmembrane helix</keyword>
<dbReference type="Proteomes" id="UP001595909">
    <property type="component" value="Unassembled WGS sequence"/>
</dbReference>
<dbReference type="PANTHER" id="PTHR39430">
    <property type="entry name" value="MEMBRANE-ASSOCIATED PROTEASE-RELATED"/>
    <property type="match status" value="1"/>
</dbReference>
<organism evidence="4 5">
    <name type="scientific">Actinomycetospora chibensis</name>
    <dbReference type="NCBI Taxonomy" id="663606"/>
    <lineage>
        <taxon>Bacteria</taxon>
        <taxon>Bacillati</taxon>
        <taxon>Actinomycetota</taxon>
        <taxon>Actinomycetes</taxon>
        <taxon>Pseudonocardiales</taxon>
        <taxon>Pseudonocardiaceae</taxon>
        <taxon>Actinomycetospora</taxon>
    </lineage>
</organism>
<feature type="transmembrane region" description="Helical" evidence="2">
    <location>
        <begin position="50"/>
        <end position="78"/>
    </location>
</feature>
<gene>
    <name evidence="4" type="ORF">ACFPEL_04735</name>
</gene>
<dbReference type="PANTHER" id="PTHR39430:SF1">
    <property type="entry name" value="PROTEASE"/>
    <property type="match status" value="1"/>
</dbReference>
<dbReference type="EMBL" id="JBHSIM010000009">
    <property type="protein sequence ID" value="MFC4831708.1"/>
    <property type="molecule type" value="Genomic_DNA"/>
</dbReference>
<evidence type="ECO:0000256" key="1">
    <source>
        <dbReference type="SAM" id="MobiDB-lite"/>
    </source>
</evidence>
<keyword evidence="5" id="KW-1185">Reference proteome</keyword>
<accession>A0ABV9RC02</accession>
<proteinExistence type="predicted"/>
<evidence type="ECO:0000259" key="3">
    <source>
        <dbReference type="Pfam" id="PF02517"/>
    </source>
</evidence>
<feature type="domain" description="CAAX prenyl protease 2/Lysostaphin resistance protein A-like" evidence="3">
    <location>
        <begin position="171"/>
        <end position="261"/>
    </location>
</feature>
<dbReference type="RefSeq" id="WP_274191436.1">
    <property type="nucleotide sequence ID" value="NZ_BAABHN010000009.1"/>
</dbReference>
<evidence type="ECO:0000313" key="5">
    <source>
        <dbReference type="Proteomes" id="UP001595909"/>
    </source>
</evidence>